<reference evidence="2" key="1">
    <citation type="submission" date="2017-01" db="EMBL/GenBank/DDBJ databases">
        <authorList>
            <person name="Varghese N."/>
            <person name="Submissions S."/>
        </authorList>
    </citation>
    <scope>NUCLEOTIDE SEQUENCE [LARGE SCALE GENOMIC DNA]</scope>
    <source>
        <strain evidence="2">DSM 18714</strain>
    </source>
</reference>
<dbReference type="EMBL" id="FTOM01000001">
    <property type="protein sequence ID" value="SIS51926.1"/>
    <property type="molecule type" value="Genomic_DNA"/>
</dbReference>
<dbReference type="STRING" id="407234.SAMN05421795_101269"/>
<dbReference type="AlphaFoldDB" id="A0A1N7JRR4"/>
<evidence type="ECO:0000313" key="2">
    <source>
        <dbReference type="Proteomes" id="UP000186098"/>
    </source>
</evidence>
<proteinExistence type="predicted"/>
<dbReference type="PROSITE" id="PS51257">
    <property type="entry name" value="PROKAR_LIPOPROTEIN"/>
    <property type="match status" value="1"/>
</dbReference>
<gene>
    <name evidence="1" type="ORF">SAMN05421795_101269</name>
</gene>
<protein>
    <recommendedName>
        <fullName evidence="3">Lipoprotein</fullName>
    </recommendedName>
</protein>
<keyword evidence="2" id="KW-1185">Reference proteome</keyword>
<sequence length="132" mass="13776">MRRVLAGICVVLAGCMAGDGGAGARAATLDGVTLRPFAHAGTTYAVGHGRAVPVYMMAERAGQDAGDPAMVWVETDSGQRRPGVVLAGPTDFATAEAVARAWCTARGRRARAEATGTHYVPGSNEWWFPDLC</sequence>
<name>A0A1N7JRR4_9RHOB</name>
<evidence type="ECO:0008006" key="3">
    <source>
        <dbReference type="Google" id="ProtNLM"/>
    </source>
</evidence>
<accession>A0A1N7JRR4</accession>
<organism evidence="1 2">
    <name type="scientific">Phaeovulum vinaykumarii</name>
    <dbReference type="NCBI Taxonomy" id="407234"/>
    <lineage>
        <taxon>Bacteria</taxon>
        <taxon>Pseudomonadati</taxon>
        <taxon>Pseudomonadota</taxon>
        <taxon>Alphaproteobacteria</taxon>
        <taxon>Rhodobacterales</taxon>
        <taxon>Paracoccaceae</taxon>
        <taxon>Phaeovulum</taxon>
    </lineage>
</organism>
<dbReference type="Proteomes" id="UP000186098">
    <property type="component" value="Unassembled WGS sequence"/>
</dbReference>
<dbReference type="RefSeq" id="WP_143524387.1">
    <property type="nucleotide sequence ID" value="NZ_FTOM01000001.1"/>
</dbReference>
<evidence type="ECO:0000313" key="1">
    <source>
        <dbReference type="EMBL" id="SIS51926.1"/>
    </source>
</evidence>